<organism evidence="1 2">
    <name type="scientific">Oceanobacillus longus</name>
    <dbReference type="NCBI Taxonomy" id="930120"/>
    <lineage>
        <taxon>Bacteria</taxon>
        <taxon>Bacillati</taxon>
        <taxon>Bacillota</taxon>
        <taxon>Bacilli</taxon>
        <taxon>Bacillales</taxon>
        <taxon>Bacillaceae</taxon>
        <taxon>Oceanobacillus</taxon>
    </lineage>
</organism>
<dbReference type="EMBL" id="JBHSAO010000006">
    <property type="protein sequence ID" value="MFC4023802.1"/>
    <property type="molecule type" value="Genomic_DNA"/>
</dbReference>
<dbReference type="Proteomes" id="UP001595772">
    <property type="component" value="Unassembled WGS sequence"/>
</dbReference>
<protein>
    <submittedName>
        <fullName evidence="1">Glutaredoxin family protein</fullName>
    </submittedName>
</protein>
<dbReference type="InterPro" id="IPR052565">
    <property type="entry name" value="Glutaredoxin-like_YDR286C"/>
</dbReference>
<reference evidence="2" key="1">
    <citation type="journal article" date="2019" name="Int. J. Syst. Evol. Microbiol.">
        <title>The Global Catalogue of Microorganisms (GCM) 10K type strain sequencing project: providing services to taxonomists for standard genome sequencing and annotation.</title>
        <authorList>
            <consortium name="The Broad Institute Genomics Platform"/>
            <consortium name="The Broad Institute Genome Sequencing Center for Infectious Disease"/>
            <person name="Wu L."/>
            <person name="Ma J."/>
        </authorList>
    </citation>
    <scope>NUCLEOTIDE SEQUENCE [LARGE SCALE GENOMIC DNA]</scope>
    <source>
        <strain evidence="2">IBRC-M 10703</strain>
    </source>
</reference>
<dbReference type="InterPro" id="IPR008554">
    <property type="entry name" value="Glutaredoxin-like"/>
</dbReference>
<dbReference type="InterPro" id="IPR036249">
    <property type="entry name" value="Thioredoxin-like_sf"/>
</dbReference>
<name>A0ABV8GYZ5_9BACI</name>
<proteinExistence type="predicted"/>
<evidence type="ECO:0000313" key="2">
    <source>
        <dbReference type="Proteomes" id="UP001595772"/>
    </source>
</evidence>
<sequence>MHRVIFYTKEDCSLCEDAEALLSLFKGEFPYELEKRDIYSNDKWLEEYHLQIPVIEIEGKQLNCEELNYNAIEMLFKDQKGEHGE</sequence>
<gene>
    <name evidence="1" type="ORF">ACFOUV_08355</name>
</gene>
<comment type="caution">
    <text evidence="1">The sequence shown here is derived from an EMBL/GenBank/DDBJ whole genome shotgun (WGS) entry which is preliminary data.</text>
</comment>
<dbReference type="Gene3D" id="3.40.30.10">
    <property type="entry name" value="Glutaredoxin"/>
    <property type="match status" value="1"/>
</dbReference>
<dbReference type="PANTHER" id="PTHR33558">
    <property type="entry name" value="GLUTAREDOXIN-LIKE PROTEIN C5ORF63 HOMOLOG"/>
    <property type="match status" value="1"/>
</dbReference>
<dbReference type="SUPFAM" id="SSF52833">
    <property type="entry name" value="Thioredoxin-like"/>
    <property type="match status" value="1"/>
</dbReference>
<accession>A0ABV8GYZ5</accession>
<dbReference type="Pfam" id="PF05768">
    <property type="entry name" value="Glrx-like"/>
    <property type="match status" value="1"/>
</dbReference>
<dbReference type="PANTHER" id="PTHR33558:SF1">
    <property type="entry name" value="GLUTAREDOXIN-LIKE PROTEIN C5ORF63 HOMOLOG"/>
    <property type="match status" value="1"/>
</dbReference>
<evidence type="ECO:0000313" key="1">
    <source>
        <dbReference type="EMBL" id="MFC4023802.1"/>
    </source>
</evidence>
<dbReference type="RefSeq" id="WP_379496301.1">
    <property type="nucleotide sequence ID" value="NZ_JBHSAO010000006.1"/>
</dbReference>
<keyword evidence="2" id="KW-1185">Reference proteome</keyword>